<sequence>MRIKKITFEYFQKNILAVILILYLFISIYTLGRDFNFKVELAIILSIAVMIFCIVMRGQRNKIYYKFIYFDDNKEKKKASGFMSLLTCIGFYCFIFLNIGNSTLAIIGLIAFTS</sequence>
<dbReference type="Proteomes" id="UP000179588">
    <property type="component" value="Unassembled WGS sequence"/>
</dbReference>
<evidence type="ECO:0000256" key="1">
    <source>
        <dbReference type="SAM" id="Phobius"/>
    </source>
</evidence>
<name>A0A1S1HPM5_PROST</name>
<organism evidence="2 3">
    <name type="scientific">Providencia stuartii</name>
    <dbReference type="NCBI Taxonomy" id="588"/>
    <lineage>
        <taxon>Bacteria</taxon>
        <taxon>Pseudomonadati</taxon>
        <taxon>Pseudomonadota</taxon>
        <taxon>Gammaproteobacteria</taxon>
        <taxon>Enterobacterales</taxon>
        <taxon>Morganellaceae</taxon>
        <taxon>Providencia</taxon>
    </lineage>
</organism>
<feature type="transmembrane region" description="Helical" evidence="1">
    <location>
        <begin position="12"/>
        <end position="31"/>
    </location>
</feature>
<gene>
    <name evidence="2" type="ORF">A3Q29_18385</name>
</gene>
<keyword evidence="1" id="KW-0812">Transmembrane</keyword>
<proteinExistence type="predicted"/>
<evidence type="ECO:0000313" key="2">
    <source>
        <dbReference type="EMBL" id="OHT24339.1"/>
    </source>
</evidence>
<protein>
    <submittedName>
        <fullName evidence="2">Uncharacterized protein</fullName>
    </submittedName>
</protein>
<accession>A0A1S1HPM5</accession>
<feature type="transmembrane region" description="Helical" evidence="1">
    <location>
        <begin position="79"/>
        <end position="112"/>
    </location>
</feature>
<comment type="caution">
    <text evidence="2">The sequence shown here is derived from an EMBL/GenBank/DDBJ whole genome shotgun (WGS) entry which is preliminary data.</text>
</comment>
<feature type="transmembrane region" description="Helical" evidence="1">
    <location>
        <begin position="37"/>
        <end position="58"/>
    </location>
</feature>
<keyword evidence="1" id="KW-1133">Transmembrane helix</keyword>
<evidence type="ECO:0000313" key="3">
    <source>
        <dbReference type="Proteomes" id="UP000179588"/>
    </source>
</evidence>
<keyword evidence="3" id="KW-1185">Reference proteome</keyword>
<keyword evidence="1" id="KW-0472">Membrane</keyword>
<reference evidence="2 3" key="1">
    <citation type="submission" date="2016-03" db="EMBL/GenBank/DDBJ databases">
        <title>Genome sequence of Providencia stuartii strain, isolated from the salivary glands of larval Lucilia sericata.</title>
        <authorList>
            <person name="Yuan Y."/>
            <person name="Zhang Y."/>
            <person name="Fu S."/>
            <person name="Crippen T.L."/>
            <person name="Visi D."/>
            <person name="Benbow M.E."/>
            <person name="Allen M."/>
            <person name="Tomberlin J.K."/>
            <person name="Sze S.-H."/>
            <person name="Tarone A.M."/>
        </authorList>
    </citation>
    <scope>NUCLEOTIDE SEQUENCE [LARGE SCALE GENOMIC DNA]</scope>
    <source>
        <strain evidence="2 3">Crippen</strain>
    </source>
</reference>
<dbReference type="EMBL" id="LVIE01000156">
    <property type="protein sequence ID" value="OHT24339.1"/>
    <property type="molecule type" value="Genomic_DNA"/>
</dbReference>
<dbReference type="AlphaFoldDB" id="A0A1S1HPM5"/>